<gene>
    <name evidence="1" type="ORF">CLUMA_CG009142</name>
</gene>
<organism evidence="1 2">
    <name type="scientific">Clunio marinus</name>
    <dbReference type="NCBI Taxonomy" id="568069"/>
    <lineage>
        <taxon>Eukaryota</taxon>
        <taxon>Metazoa</taxon>
        <taxon>Ecdysozoa</taxon>
        <taxon>Arthropoda</taxon>
        <taxon>Hexapoda</taxon>
        <taxon>Insecta</taxon>
        <taxon>Pterygota</taxon>
        <taxon>Neoptera</taxon>
        <taxon>Endopterygota</taxon>
        <taxon>Diptera</taxon>
        <taxon>Nematocera</taxon>
        <taxon>Chironomoidea</taxon>
        <taxon>Chironomidae</taxon>
        <taxon>Clunio</taxon>
    </lineage>
</organism>
<accession>A0A1J1I7X9</accession>
<keyword evidence="2" id="KW-1185">Reference proteome</keyword>
<dbReference type="AlphaFoldDB" id="A0A1J1I7X9"/>
<dbReference type="EMBL" id="CVRI01000042">
    <property type="protein sequence ID" value="CRK95684.1"/>
    <property type="molecule type" value="Genomic_DNA"/>
</dbReference>
<reference evidence="1 2" key="1">
    <citation type="submission" date="2015-04" db="EMBL/GenBank/DDBJ databases">
        <authorList>
            <person name="Syromyatnikov M.Y."/>
            <person name="Popov V.N."/>
        </authorList>
    </citation>
    <scope>NUCLEOTIDE SEQUENCE [LARGE SCALE GENOMIC DNA]</scope>
</reference>
<evidence type="ECO:0000313" key="2">
    <source>
        <dbReference type="Proteomes" id="UP000183832"/>
    </source>
</evidence>
<proteinExistence type="predicted"/>
<name>A0A1J1I7X9_9DIPT</name>
<dbReference type="Proteomes" id="UP000183832">
    <property type="component" value="Unassembled WGS sequence"/>
</dbReference>
<evidence type="ECO:0000313" key="1">
    <source>
        <dbReference type="EMBL" id="CRK95684.1"/>
    </source>
</evidence>
<sequence length="100" mass="11499">MDEFLHDLISHSNFSSRTSLKLQLLPKIILTHEPKKTHITSGLRVVNTEETPQRDNSKGDISYFQCRRSVPLSSISWLIIVSFMFKISHEDCNPESLIKS</sequence>
<protein>
    <submittedName>
        <fullName evidence="1">CLUMA_CG009142, isoform A</fullName>
    </submittedName>
</protein>